<proteinExistence type="predicted"/>
<comment type="caution">
    <text evidence="1">The sequence shown here is derived from an EMBL/GenBank/DDBJ whole genome shotgun (WGS) entry which is preliminary data.</text>
</comment>
<keyword evidence="2" id="KW-1185">Reference proteome</keyword>
<evidence type="ECO:0000313" key="2">
    <source>
        <dbReference type="Proteomes" id="UP001396334"/>
    </source>
</evidence>
<gene>
    <name evidence="1" type="ORF">V6N11_046747</name>
</gene>
<dbReference type="Proteomes" id="UP001396334">
    <property type="component" value="Unassembled WGS sequence"/>
</dbReference>
<sequence>MATTSLLPSHSPFEPLSLSIFNFTTKPALHYSSPEPILLQQLNLHPSTHQPSTLPLNQGVSKPSPAPSFLNHHHHCCHSPCKNLISNLSSLLKMSPSPSQHPSATSNLQ</sequence>
<name>A0ABR1ZKZ3_9ROSI</name>
<accession>A0ABR1ZKZ3</accession>
<evidence type="ECO:0000313" key="1">
    <source>
        <dbReference type="EMBL" id="KAK8481034.1"/>
    </source>
</evidence>
<protein>
    <submittedName>
        <fullName evidence="1">Uncharacterized protein</fullName>
    </submittedName>
</protein>
<dbReference type="EMBL" id="JBBPBN010000957">
    <property type="protein sequence ID" value="KAK8481034.1"/>
    <property type="molecule type" value="Genomic_DNA"/>
</dbReference>
<organism evidence="1 2">
    <name type="scientific">Hibiscus sabdariffa</name>
    <name type="common">roselle</name>
    <dbReference type="NCBI Taxonomy" id="183260"/>
    <lineage>
        <taxon>Eukaryota</taxon>
        <taxon>Viridiplantae</taxon>
        <taxon>Streptophyta</taxon>
        <taxon>Embryophyta</taxon>
        <taxon>Tracheophyta</taxon>
        <taxon>Spermatophyta</taxon>
        <taxon>Magnoliopsida</taxon>
        <taxon>eudicotyledons</taxon>
        <taxon>Gunneridae</taxon>
        <taxon>Pentapetalae</taxon>
        <taxon>rosids</taxon>
        <taxon>malvids</taxon>
        <taxon>Malvales</taxon>
        <taxon>Malvaceae</taxon>
        <taxon>Malvoideae</taxon>
        <taxon>Hibiscus</taxon>
    </lineage>
</organism>
<reference evidence="1 2" key="1">
    <citation type="journal article" date="2024" name="G3 (Bethesda)">
        <title>Genome assembly of Hibiscus sabdariffa L. provides insights into metabolisms of medicinal natural products.</title>
        <authorList>
            <person name="Kim T."/>
        </authorList>
    </citation>
    <scope>NUCLEOTIDE SEQUENCE [LARGE SCALE GENOMIC DNA]</scope>
    <source>
        <strain evidence="1">TK-2024</strain>
        <tissue evidence="1">Old leaves</tissue>
    </source>
</reference>